<organism evidence="3 4">
    <name type="scientific">Paenibacillus elgii</name>
    <dbReference type="NCBI Taxonomy" id="189691"/>
    <lineage>
        <taxon>Bacteria</taxon>
        <taxon>Bacillati</taxon>
        <taxon>Bacillota</taxon>
        <taxon>Bacilli</taxon>
        <taxon>Bacillales</taxon>
        <taxon>Paenibacillaceae</taxon>
        <taxon>Paenibacillus</taxon>
    </lineage>
</organism>
<comment type="caution">
    <text evidence="3">The sequence shown here is derived from an EMBL/GenBank/DDBJ whole genome shotgun (WGS) entry which is preliminary data.</text>
</comment>
<dbReference type="Pfam" id="PF04434">
    <property type="entry name" value="SWIM"/>
    <property type="match status" value="1"/>
</dbReference>
<dbReference type="EMBL" id="LQRA01000091">
    <property type="protein sequence ID" value="KZE73498.1"/>
    <property type="molecule type" value="Genomic_DNA"/>
</dbReference>
<keyword evidence="4" id="KW-1185">Reference proteome</keyword>
<dbReference type="PROSITE" id="PS50966">
    <property type="entry name" value="ZF_SWIM"/>
    <property type="match status" value="1"/>
</dbReference>
<sequence length="479" mass="54383">MATMTEAYVDSVALNAAAIKNGRDLVKKNSFPKLCRSEDETLIFGECKGSGKEPYRCSVDFVKPDSPVFRCSCPSRQFPCKHILGLMYAYVLGKEFQIDAIPQDITDKRDKAEKREEKKKEAAAVGEETVVKRKPNKSALAKKRAAQLEGIGLLEKLVQQIVQNGLAGLDAKTAKMMEDQAKQLGNYYIPGVQAAFRELLFILRMSEDRERVYTEAMDRLTVLQSLVKKSRDYLTERQQNPELPPDTESGLEERLGHAWQLAELREHGLARHEAELAQLTFRSYTDEARGEYVDEGFWMELQSGDIFAIRSYRPFRAAKHLKEEDSFFSVVAAKELLVYPGDLNPRARWEDMTVRDMKPEDYGTIRSHARRSYVEAVKTVKNQLKNPLSDKHPVMLLHYAKLGRIGEDNVLEDEQGKRIVLGDIPALGKPSTQLLPLLKHGDTRDQAMLVMFEHDFADGRLLAQPLALVTSSEIVRFIY</sequence>
<dbReference type="InterPro" id="IPR007527">
    <property type="entry name" value="Znf_SWIM"/>
</dbReference>
<evidence type="ECO:0000259" key="2">
    <source>
        <dbReference type="PROSITE" id="PS50966"/>
    </source>
</evidence>
<dbReference type="GO" id="GO:0008270">
    <property type="term" value="F:zinc ion binding"/>
    <property type="evidence" value="ECO:0007669"/>
    <property type="project" value="UniProtKB-KW"/>
</dbReference>
<keyword evidence="1" id="KW-0479">Metal-binding</keyword>
<keyword evidence="1" id="KW-0862">Zinc</keyword>
<keyword evidence="1" id="KW-0863">Zinc-finger</keyword>
<evidence type="ECO:0000313" key="4">
    <source>
        <dbReference type="Proteomes" id="UP000076563"/>
    </source>
</evidence>
<dbReference type="OrthoDB" id="9816340at2"/>
<gene>
    <name evidence="3" type="ORF">AV654_32200</name>
</gene>
<evidence type="ECO:0000256" key="1">
    <source>
        <dbReference type="PROSITE-ProRule" id="PRU00325"/>
    </source>
</evidence>
<dbReference type="RefSeq" id="WP_063186948.1">
    <property type="nucleotide sequence ID" value="NZ_LQRA01000091.1"/>
</dbReference>
<feature type="domain" description="SWIM-type" evidence="2">
    <location>
        <begin position="55"/>
        <end position="91"/>
    </location>
</feature>
<dbReference type="AlphaFoldDB" id="A0A163ULK8"/>
<dbReference type="eggNOG" id="COG4279">
    <property type="taxonomic scope" value="Bacteria"/>
</dbReference>
<accession>A0A163ULK8</accession>
<evidence type="ECO:0000313" key="3">
    <source>
        <dbReference type="EMBL" id="KZE73498.1"/>
    </source>
</evidence>
<dbReference type="STRING" id="1007103.GCA_000213315_06501"/>
<dbReference type="Proteomes" id="UP000076563">
    <property type="component" value="Unassembled WGS sequence"/>
</dbReference>
<proteinExistence type="predicted"/>
<protein>
    <recommendedName>
        <fullName evidence="2">SWIM-type domain-containing protein</fullName>
    </recommendedName>
</protein>
<reference evidence="4" key="1">
    <citation type="submission" date="2016-01" db="EMBL/GenBank/DDBJ databases">
        <title>Draft genome of Chromobacterium sp. F49.</title>
        <authorList>
            <person name="Hong K.W."/>
        </authorList>
    </citation>
    <scope>NUCLEOTIDE SEQUENCE [LARGE SCALE GENOMIC DNA]</scope>
    <source>
        <strain evidence="4">M63</strain>
    </source>
</reference>
<name>A0A163ULK8_9BACL</name>